<evidence type="ECO:0000313" key="2">
    <source>
        <dbReference type="WBParaSite" id="Hba_13354"/>
    </source>
</evidence>
<protein>
    <submittedName>
        <fullName evidence="2">Fumarylacetoacetate hydrolase</fullName>
    </submittedName>
</protein>
<keyword evidence="1" id="KW-1185">Reference proteome</keyword>
<accession>A0A1I7X796</accession>
<reference evidence="2" key="1">
    <citation type="submission" date="2016-11" db="UniProtKB">
        <authorList>
            <consortium name="WormBaseParasite"/>
        </authorList>
    </citation>
    <scope>IDENTIFICATION</scope>
</reference>
<dbReference type="AlphaFoldDB" id="A0A1I7X796"/>
<dbReference type="WBParaSite" id="Hba_13354">
    <property type="protein sequence ID" value="Hba_13354"/>
    <property type="gene ID" value="Hba_13354"/>
</dbReference>
<dbReference type="Proteomes" id="UP000095283">
    <property type="component" value="Unplaced"/>
</dbReference>
<sequence length="42" mass="4421">MFLQVGDKVLTDFFGIGPIEDCNGVVSSEGIGGTLYQLVVSD</sequence>
<organism evidence="1 2">
    <name type="scientific">Heterorhabditis bacteriophora</name>
    <name type="common">Entomopathogenic nematode worm</name>
    <dbReference type="NCBI Taxonomy" id="37862"/>
    <lineage>
        <taxon>Eukaryota</taxon>
        <taxon>Metazoa</taxon>
        <taxon>Ecdysozoa</taxon>
        <taxon>Nematoda</taxon>
        <taxon>Chromadorea</taxon>
        <taxon>Rhabditida</taxon>
        <taxon>Rhabditina</taxon>
        <taxon>Rhabditomorpha</taxon>
        <taxon>Strongyloidea</taxon>
        <taxon>Heterorhabditidae</taxon>
        <taxon>Heterorhabditis</taxon>
    </lineage>
</organism>
<name>A0A1I7X796_HETBA</name>
<evidence type="ECO:0000313" key="1">
    <source>
        <dbReference type="Proteomes" id="UP000095283"/>
    </source>
</evidence>
<proteinExistence type="predicted"/>